<organism evidence="3 4">
    <name type="scientific">Rhizophagus irregularis (strain DAOM 197198w)</name>
    <name type="common">Glomus intraradices</name>
    <dbReference type="NCBI Taxonomy" id="1432141"/>
    <lineage>
        <taxon>Eukaryota</taxon>
        <taxon>Fungi</taxon>
        <taxon>Fungi incertae sedis</taxon>
        <taxon>Mucoromycota</taxon>
        <taxon>Glomeromycotina</taxon>
        <taxon>Glomeromycetes</taxon>
        <taxon>Glomerales</taxon>
        <taxon>Glomeraceae</taxon>
        <taxon>Rhizophagus</taxon>
    </lineage>
</organism>
<reference evidence="3 4" key="1">
    <citation type="submission" date="2014-02" db="EMBL/GenBank/DDBJ databases">
        <title>Single nucleus genome sequencing reveals high similarity among nuclei of an endomycorrhizal fungus.</title>
        <authorList>
            <person name="Lin K."/>
            <person name="Geurts R."/>
            <person name="Zhang Z."/>
            <person name="Limpens E."/>
            <person name="Saunders D.G."/>
            <person name="Mu D."/>
            <person name="Pang E."/>
            <person name="Cao H."/>
            <person name="Cha H."/>
            <person name="Lin T."/>
            <person name="Zhou Q."/>
            <person name="Shang Y."/>
            <person name="Li Y."/>
            <person name="Ivanov S."/>
            <person name="Sharma T."/>
            <person name="Velzen R.V."/>
            <person name="Ruijter N.D."/>
            <person name="Aanen D.K."/>
            <person name="Win J."/>
            <person name="Kamoun S."/>
            <person name="Bisseling T."/>
            <person name="Huang S."/>
        </authorList>
    </citation>
    <scope>NUCLEOTIDE SEQUENCE [LARGE SCALE GENOMIC DNA]</scope>
    <source>
        <strain evidence="4">DAOM197198w</strain>
    </source>
</reference>
<dbReference type="SUPFAM" id="SSF54695">
    <property type="entry name" value="POZ domain"/>
    <property type="match status" value="1"/>
</dbReference>
<sequence>MFSNFHSSLSKDLSFILYDSDDYNVIIQVGENQNMKEFRAHSVILRARSTYFKGALSNYWITKENDMIKFFKPNVTPIVFDMILKYIYTGELNLNKQSSEDILKLLVASDELLIDELFEYVQNYLIERRNSWIRQNFVHVLHTVSKFIRCKKLQNYCLETICEEPEPFITSKNFLSLEKDILYSLLERDDLQIKEIDVWDYLVKWGIEQTPGLGSGNSDRTKWNNENYESLKKTLCQFIPLIRFIELSNTDFIDKVQPYKDIIPNHIYEEVKNFYYKNTLPKTITLPSRIGKFESKIIKPKLANIIVNWINNKKSRTINDSYYKFKLVYRGSRDGMNSNSFRNRCSGRVASLVLIRVQPSGKIFGGYSSIGLSSIGDNYSIGEYGFKFYEASDNFIFSFENSKDTQNMKISRVVNHSKAILDYTAGFNFGRSSLCMSDQNLYLSNYYGNYENNLNTNTIYNIEEIETFIVSKQ</sequence>
<dbReference type="InterPro" id="IPR011333">
    <property type="entry name" value="SKP1/BTB/POZ_sf"/>
</dbReference>
<protein>
    <recommendedName>
        <fullName evidence="5">Serine-enriched protein</fullName>
    </recommendedName>
</protein>
<dbReference type="CDD" id="cd18186">
    <property type="entry name" value="BTB_POZ_ZBTB_KLHL-like"/>
    <property type="match status" value="1"/>
</dbReference>
<dbReference type="AlphaFoldDB" id="A0A015LBM5"/>
<evidence type="ECO:0000313" key="3">
    <source>
        <dbReference type="EMBL" id="EXX69936.1"/>
    </source>
</evidence>
<dbReference type="PANTHER" id="PTHR45774:SF3">
    <property type="entry name" value="BTB (POZ) DOMAIN-CONTAINING 2B-RELATED"/>
    <property type="match status" value="1"/>
</dbReference>
<dbReference type="PANTHER" id="PTHR45774">
    <property type="entry name" value="BTB/POZ DOMAIN-CONTAINING"/>
    <property type="match status" value="1"/>
</dbReference>
<keyword evidence="4" id="KW-1185">Reference proteome</keyword>
<feature type="domain" description="TLDc" evidence="2">
    <location>
        <begin position="296"/>
        <end position="471"/>
    </location>
</feature>
<feature type="domain" description="BTB" evidence="1">
    <location>
        <begin position="23"/>
        <end position="96"/>
    </location>
</feature>
<dbReference type="PROSITE" id="PS51886">
    <property type="entry name" value="TLDC"/>
    <property type="match status" value="1"/>
</dbReference>
<dbReference type="Proteomes" id="UP000022910">
    <property type="component" value="Unassembled WGS sequence"/>
</dbReference>
<evidence type="ECO:0000313" key="4">
    <source>
        <dbReference type="Proteomes" id="UP000022910"/>
    </source>
</evidence>
<evidence type="ECO:0008006" key="5">
    <source>
        <dbReference type="Google" id="ProtNLM"/>
    </source>
</evidence>
<dbReference type="Gene3D" id="1.25.40.420">
    <property type="match status" value="1"/>
</dbReference>
<dbReference type="SMART" id="SM00225">
    <property type="entry name" value="BTB"/>
    <property type="match status" value="1"/>
</dbReference>
<name>A0A015LBM5_RHIIW</name>
<dbReference type="EMBL" id="JEMT01016760">
    <property type="protein sequence ID" value="EXX69936.1"/>
    <property type="molecule type" value="Genomic_DNA"/>
</dbReference>
<dbReference type="Pfam" id="PF00651">
    <property type="entry name" value="BTB"/>
    <property type="match status" value="1"/>
</dbReference>
<proteinExistence type="predicted"/>
<evidence type="ECO:0000259" key="1">
    <source>
        <dbReference type="PROSITE" id="PS50097"/>
    </source>
</evidence>
<dbReference type="InterPro" id="IPR006571">
    <property type="entry name" value="TLDc_dom"/>
</dbReference>
<dbReference type="InterPro" id="IPR011705">
    <property type="entry name" value="BACK"/>
</dbReference>
<dbReference type="SMR" id="A0A015LBM5"/>
<dbReference type="Pfam" id="PF07534">
    <property type="entry name" value="TLD"/>
    <property type="match status" value="1"/>
</dbReference>
<dbReference type="PROSITE" id="PS50097">
    <property type="entry name" value="BTB"/>
    <property type="match status" value="1"/>
</dbReference>
<dbReference type="Pfam" id="PF07707">
    <property type="entry name" value="BACK"/>
    <property type="match status" value="1"/>
</dbReference>
<gene>
    <name evidence="3" type="ORF">RirG_091960</name>
</gene>
<dbReference type="InterPro" id="IPR000210">
    <property type="entry name" value="BTB/POZ_dom"/>
</dbReference>
<evidence type="ECO:0000259" key="2">
    <source>
        <dbReference type="PROSITE" id="PS51886"/>
    </source>
</evidence>
<comment type="caution">
    <text evidence="3">The sequence shown here is derived from an EMBL/GenBank/DDBJ whole genome shotgun (WGS) entry which is preliminary data.</text>
</comment>
<dbReference type="HOGENOM" id="CLU_021542_0_1_1"/>
<dbReference type="SMART" id="SM00875">
    <property type="entry name" value="BACK"/>
    <property type="match status" value="1"/>
</dbReference>
<accession>A0A015LBM5</accession>
<dbReference type="Gene3D" id="3.30.710.10">
    <property type="entry name" value="Potassium Channel Kv1.1, Chain A"/>
    <property type="match status" value="1"/>
</dbReference>